<evidence type="ECO:0000256" key="3">
    <source>
        <dbReference type="ARBA" id="ARBA00022884"/>
    </source>
</evidence>
<evidence type="ECO:0000256" key="1">
    <source>
        <dbReference type="ARBA" id="ARBA00007116"/>
    </source>
</evidence>
<evidence type="ECO:0000256" key="4">
    <source>
        <dbReference type="ARBA" id="ARBA00022980"/>
    </source>
</evidence>
<evidence type="ECO:0000256" key="5">
    <source>
        <dbReference type="ARBA" id="ARBA00023274"/>
    </source>
</evidence>
<evidence type="ECO:0000313" key="9">
    <source>
        <dbReference type="Proteomes" id="UP000265926"/>
    </source>
</evidence>
<keyword evidence="9" id="KW-1185">Reference proteome</keyword>
<reference evidence="8 9" key="1">
    <citation type="submission" date="2018-08" db="EMBL/GenBank/DDBJ databases">
        <title>Pallidiluteibacterium maritimus gen. nov., sp. nov., isolated from coastal sediment.</title>
        <authorList>
            <person name="Zhou L.Y."/>
        </authorList>
    </citation>
    <scope>NUCLEOTIDE SEQUENCE [LARGE SCALE GENOMIC DNA]</scope>
    <source>
        <strain evidence="8 9">XSD2</strain>
    </source>
</reference>
<name>A0A399SUH0_9BACT</name>
<keyword evidence="2 7" id="KW-0699">rRNA-binding</keyword>
<evidence type="ECO:0000313" key="8">
    <source>
        <dbReference type="EMBL" id="RIJ46202.1"/>
    </source>
</evidence>
<evidence type="ECO:0000256" key="6">
    <source>
        <dbReference type="ARBA" id="ARBA00035197"/>
    </source>
</evidence>
<comment type="subunit">
    <text evidence="7">Part of the 50S ribosomal subunit; part of the 5S rRNA/L5/L18/L25 subcomplex. Contacts the 5S and 23S rRNAs.</text>
</comment>
<evidence type="ECO:0000256" key="2">
    <source>
        <dbReference type="ARBA" id="ARBA00022730"/>
    </source>
</evidence>
<comment type="similarity">
    <text evidence="1 7">Belongs to the universal ribosomal protein uL18 family.</text>
</comment>
<evidence type="ECO:0000256" key="7">
    <source>
        <dbReference type="HAMAP-Rule" id="MF_01337"/>
    </source>
</evidence>
<dbReference type="InterPro" id="IPR004389">
    <property type="entry name" value="Ribosomal_uL18_bac-type"/>
</dbReference>
<dbReference type="Pfam" id="PF00861">
    <property type="entry name" value="Ribosomal_L18p"/>
    <property type="match status" value="1"/>
</dbReference>
<protein>
    <recommendedName>
        <fullName evidence="6 7">Large ribosomal subunit protein uL18</fullName>
    </recommendedName>
</protein>
<dbReference type="GO" id="GO:0022625">
    <property type="term" value="C:cytosolic large ribosomal subunit"/>
    <property type="evidence" value="ECO:0007669"/>
    <property type="project" value="TreeGrafter"/>
</dbReference>
<dbReference type="EMBL" id="QWGR01000016">
    <property type="protein sequence ID" value="RIJ46202.1"/>
    <property type="molecule type" value="Genomic_DNA"/>
</dbReference>
<dbReference type="FunFam" id="3.30.420.100:FF:000003">
    <property type="entry name" value="50S ribosomal protein L18"/>
    <property type="match status" value="1"/>
</dbReference>
<dbReference type="GO" id="GO:0006412">
    <property type="term" value="P:translation"/>
    <property type="evidence" value="ECO:0007669"/>
    <property type="project" value="UniProtKB-UniRule"/>
</dbReference>
<organism evidence="8 9">
    <name type="scientific">Maribellus luteus</name>
    <dbReference type="NCBI Taxonomy" id="2305463"/>
    <lineage>
        <taxon>Bacteria</taxon>
        <taxon>Pseudomonadati</taxon>
        <taxon>Bacteroidota</taxon>
        <taxon>Bacteroidia</taxon>
        <taxon>Marinilabiliales</taxon>
        <taxon>Prolixibacteraceae</taxon>
        <taxon>Maribellus</taxon>
    </lineage>
</organism>
<dbReference type="SUPFAM" id="SSF53137">
    <property type="entry name" value="Translational machinery components"/>
    <property type="match status" value="1"/>
</dbReference>
<dbReference type="NCBIfam" id="TIGR00060">
    <property type="entry name" value="L18_bact"/>
    <property type="match status" value="1"/>
</dbReference>
<dbReference type="GO" id="GO:0003735">
    <property type="term" value="F:structural constituent of ribosome"/>
    <property type="evidence" value="ECO:0007669"/>
    <property type="project" value="InterPro"/>
</dbReference>
<comment type="function">
    <text evidence="7">This is one of the proteins that bind and probably mediate the attachment of the 5S RNA into the large ribosomal subunit, where it forms part of the central protuberance.</text>
</comment>
<accession>A0A399SUH0</accession>
<sequence length="118" mass="12649">MALTKVQRRARIKSRVRTVVSGTAERPRLSVFRSNKQIYAQLIDDVQGTTLCAASSSDKAIIAAAGTKTEKAALVGKAVAEKAIAAGITEVVFDRNGYLYHGRVKQLADAAREGGLKF</sequence>
<keyword evidence="5 7" id="KW-0687">Ribonucleoprotein</keyword>
<dbReference type="InterPro" id="IPR005484">
    <property type="entry name" value="Ribosomal_uL18_bac/plant/anim"/>
</dbReference>
<dbReference type="CDD" id="cd00432">
    <property type="entry name" value="Ribosomal_L18_L5e"/>
    <property type="match status" value="1"/>
</dbReference>
<dbReference type="Gene3D" id="3.30.420.100">
    <property type="match status" value="1"/>
</dbReference>
<comment type="caution">
    <text evidence="8">The sequence shown here is derived from an EMBL/GenBank/DDBJ whole genome shotgun (WGS) entry which is preliminary data.</text>
</comment>
<dbReference type="OrthoDB" id="9810939at2"/>
<dbReference type="PANTHER" id="PTHR12899">
    <property type="entry name" value="39S RIBOSOMAL PROTEIN L18, MITOCHONDRIAL"/>
    <property type="match status" value="1"/>
</dbReference>
<dbReference type="AlphaFoldDB" id="A0A399SUH0"/>
<keyword evidence="3 7" id="KW-0694">RNA-binding</keyword>
<dbReference type="RefSeq" id="WP_119439706.1">
    <property type="nucleotide sequence ID" value="NZ_QWGR01000016.1"/>
</dbReference>
<dbReference type="GO" id="GO:0008097">
    <property type="term" value="F:5S rRNA binding"/>
    <property type="evidence" value="ECO:0007669"/>
    <property type="project" value="TreeGrafter"/>
</dbReference>
<dbReference type="HAMAP" id="MF_01337_B">
    <property type="entry name" value="Ribosomal_uL18_B"/>
    <property type="match status" value="1"/>
</dbReference>
<keyword evidence="4 7" id="KW-0689">Ribosomal protein</keyword>
<proteinExistence type="inferred from homology"/>
<dbReference type="Proteomes" id="UP000265926">
    <property type="component" value="Unassembled WGS sequence"/>
</dbReference>
<dbReference type="PANTHER" id="PTHR12899:SF3">
    <property type="entry name" value="LARGE RIBOSOMAL SUBUNIT PROTEIN UL18M"/>
    <property type="match status" value="1"/>
</dbReference>
<gene>
    <name evidence="7" type="primary">rplR</name>
    <name evidence="8" type="ORF">D1614_19715</name>
</gene>
<dbReference type="InterPro" id="IPR057268">
    <property type="entry name" value="Ribosomal_L18"/>
</dbReference>